<evidence type="ECO:0000313" key="3">
    <source>
        <dbReference type="Proteomes" id="UP001150266"/>
    </source>
</evidence>
<keyword evidence="1" id="KW-0472">Membrane</keyword>
<reference evidence="2" key="1">
    <citation type="submission" date="2022-08" db="EMBL/GenBank/DDBJ databases">
        <title>A Global Phylogenomic Analysis of the Shiitake Genus Lentinula.</title>
        <authorList>
            <consortium name="DOE Joint Genome Institute"/>
            <person name="Sierra-Patev S."/>
            <person name="Min B."/>
            <person name="Naranjo-Ortiz M."/>
            <person name="Looney B."/>
            <person name="Konkel Z."/>
            <person name="Slot J.C."/>
            <person name="Sakamoto Y."/>
            <person name="Steenwyk J.L."/>
            <person name="Rokas A."/>
            <person name="Carro J."/>
            <person name="Camarero S."/>
            <person name="Ferreira P."/>
            <person name="Molpeceres G."/>
            <person name="Ruiz-Duenas F.J."/>
            <person name="Serrano A."/>
            <person name="Henrissat B."/>
            <person name="Drula E."/>
            <person name="Hughes K.W."/>
            <person name="Mata J.L."/>
            <person name="Ishikawa N.K."/>
            <person name="Vargas-Isla R."/>
            <person name="Ushijima S."/>
            <person name="Smith C.A."/>
            <person name="Ahrendt S."/>
            <person name="Andreopoulos W."/>
            <person name="He G."/>
            <person name="Labutti K."/>
            <person name="Lipzen A."/>
            <person name="Ng V."/>
            <person name="Riley R."/>
            <person name="Sandor L."/>
            <person name="Barry K."/>
            <person name="Martinez A.T."/>
            <person name="Xiao Y."/>
            <person name="Gibbons J.G."/>
            <person name="Terashima K."/>
            <person name="Grigoriev I.V."/>
            <person name="Hibbett D.S."/>
        </authorList>
    </citation>
    <scope>NUCLEOTIDE SEQUENCE</scope>
    <source>
        <strain evidence="2">JLM2183</strain>
    </source>
</reference>
<keyword evidence="1" id="KW-1133">Transmembrane helix</keyword>
<proteinExistence type="predicted"/>
<dbReference type="EMBL" id="JAOTPV010000014">
    <property type="protein sequence ID" value="KAJ4475707.1"/>
    <property type="molecule type" value="Genomic_DNA"/>
</dbReference>
<name>A0A9W9DLR6_9AGAR</name>
<sequence>MHLHHGVLIIFGLISIALSAALYPIPEHPLSSTHSLEPALQASHPMVDVMLHSEVPEDEAVQQAAKVDIQAILYRTSRKIYSCPKLTISKVEWDGKFRDSKKTSLKIAFDISVSGCDQRTWGFI</sequence>
<evidence type="ECO:0000256" key="1">
    <source>
        <dbReference type="SAM" id="Phobius"/>
    </source>
</evidence>
<keyword evidence="3" id="KW-1185">Reference proteome</keyword>
<gene>
    <name evidence="2" type="ORF">J3R30DRAFT_3502133</name>
</gene>
<dbReference type="AlphaFoldDB" id="A0A9W9DLR6"/>
<accession>A0A9W9DLR6</accession>
<keyword evidence="1" id="KW-0812">Transmembrane</keyword>
<protein>
    <submittedName>
        <fullName evidence="2">Uncharacterized protein</fullName>
    </submittedName>
</protein>
<organism evidence="2 3">
    <name type="scientific">Lentinula aciculospora</name>
    <dbReference type="NCBI Taxonomy" id="153920"/>
    <lineage>
        <taxon>Eukaryota</taxon>
        <taxon>Fungi</taxon>
        <taxon>Dikarya</taxon>
        <taxon>Basidiomycota</taxon>
        <taxon>Agaricomycotina</taxon>
        <taxon>Agaricomycetes</taxon>
        <taxon>Agaricomycetidae</taxon>
        <taxon>Agaricales</taxon>
        <taxon>Marasmiineae</taxon>
        <taxon>Omphalotaceae</taxon>
        <taxon>Lentinula</taxon>
    </lineage>
</organism>
<comment type="caution">
    <text evidence="2">The sequence shown here is derived from an EMBL/GenBank/DDBJ whole genome shotgun (WGS) entry which is preliminary data.</text>
</comment>
<evidence type="ECO:0000313" key="2">
    <source>
        <dbReference type="EMBL" id="KAJ4475707.1"/>
    </source>
</evidence>
<feature type="transmembrane region" description="Helical" evidence="1">
    <location>
        <begin position="6"/>
        <end position="25"/>
    </location>
</feature>
<dbReference type="Proteomes" id="UP001150266">
    <property type="component" value="Unassembled WGS sequence"/>
</dbReference>
<dbReference type="OrthoDB" id="2929111at2759"/>